<dbReference type="AlphaFoldDB" id="A0A378LT96"/>
<evidence type="ECO:0000256" key="1">
    <source>
        <dbReference type="SAM" id="MobiDB-lite"/>
    </source>
</evidence>
<feature type="compositionally biased region" description="Low complexity" evidence="1">
    <location>
        <begin position="18"/>
        <end position="28"/>
    </location>
</feature>
<evidence type="ECO:0000313" key="2">
    <source>
        <dbReference type="EMBL" id="STY29049.1"/>
    </source>
</evidence>
<sequence length="82" mass="9676">MHRHNHGHQQSTHDHTHPSTTPAHTQTTVVVRHPVVATNPYSFHYHGHQQPYFIPQQHTNHVPYHSNHHDHDEHGHHHTHKP</sequence>
<name>A0A378LT96_9GAMM</name>
<feature type="region of interest" description="Disordered" evidence="1">
    <location>
        <begin position="1"/>
        <end position="82"/>
    </location>
</feature>
<organism evidence="2 3">
    <name type="scientific">Legionella wadsworthii</name>
    <dbReference type="NCBI Taxonomy" id="28088"/>
    <lineage>
        <taxon>Bacteria</taxon>
        <taxon>Pseudomonadati</taxon>
        <taxon>Pseudomonadota</taxon>
        <taxon>Gammaproteobacteria</taxon>
        <taxon>Legionellales</taxon>
        <taxon>Legionellaceae</taxon>
        <taxon>Legionella</taxon>
    </lineage>
</organism>
<reference evidence="2 3" key="1">
    <citation type="submission" date="2018-06" db="EMBL/GenBank/DDBJ databases">
        <authorList>
            <consortium name="Pathogen Informatics"/>
            <person name="Doyle S."/>
        </authorList>
    </citation>
    <scope>NUCLEOTIDE SEQUENCE [LARGE SCALE GENOMIC DNA]</scope>
    <source>
        <strain evidence="2 3">NCTC11532</strain>
    </source>
</reference>
<dbReference type="STRING" id="1122170.GCA_000701265_01256"/>
<protein>
    <submittedName>
        <fullName evidence="2">Uncharacterized protein</fullName>
    </submittedName>
</protein>
<dbReference type="Proteomes" id="UP000255297">
    <property type="component" value="Unassembled WGS sequence"/>
</dbReference>
<keyword evidence="3" id="KW-1185">Reference proteome</keyword>
<accession>A0A378LT96</accession>
<proteinExistence type="predicted"/>
<dbReference type="RefSeq" id="WP_115262281.1">
    <property type="nucleotide sequence ID" value="NZ_CAAAIS010000010.1"/>
</dbReference>
<gene>
    <name evidence="2" type="ORF">NCTC11532_01228</name>
</gene>
<evidence type="ECO:0000313" key="3">
    <source>
        <dbReference type="Proteomes" id="UP000255297"/>
    </source>
</evidence>
<dbReference type="EMBL" id="UGPB01000001">
    <property type="protein sequence ID" value="STY29049.1"/>
    <property type="molecule type" value="Genomic_DNA"/>
</dbReference>